<dbReference type="GO" id="GO:0005886">
    <property type="term" value="C:plasma membrane"/>
    <property type="evidence" value="ECO:0007669"/>
    <property type="project" value="UniProtKB-SubCell"/>
</dbReference>
<organism evidence="8 9">
    <name type="scientific">Citrifermentans bemidjiense (strain ATCC BAA-1014 / DSM 16622 / JCM 12645 / Bem)</name>
    <name type="common">Geobacter bemidjiensis</name>
    <dbReference type="NCBI Taxonomy" id="404380"/>
    <lineage>
        <taxon>Bacteria</taxon>
        <taxon>Pseudomonadati</taxon>
        <taxon>Thermodesulfobacteriota</taxon>
        <taxon>Desulfuromonadia</taxon>
        <taxon>Geobacterales</taxon>
        <taxon>Geobacteraceae</taxon>
        <taxon>Citrifermentans</taxon>
    </lineage>
</organism>
<keyword evidence="4" id="KW-1133">Transmembrane helix</keyword>
<protein>
    <recommendedName>
        <fullName evidence="7">Single Cache domain-containing protein</fullName>
    </recommendedName>
</protein>
<evidence type="ECO:0000256" key="5">
    <source>
        <dbReference type="ARBA" id="ARBA00023136"/>
    </source>
</evidence>
<keyword evidence="6" id="KW-0732">Signal</keyword>
<keyword evidence="9" id="KW-1185">Reference proteome</keyword>
<evidence type="ECO:0000256" key="1">
    <source>
        <dbReference type="ARBA" id="ARBA00004651"/>
    </source>
</evidence>
<dbReference type="Proteomes" id="UP000008825">
    <property type="component" value="Chromosome"/>
</dbReference>
<feature type="signal peptide" evidence="6">
    <location>
        <begin position="1"/>
        <end position="24"/>
    </location>
</feature>
<dbReference type="EMBL" id="CP001124">
    <property type="protein sequence ID" value="ACH37798.1"/>
    <property type="molecule type" value="Genomic_DNA"/>
</dbReference>
<dbReference type="SMART" id="SM01049">
    <property type="entry name" value="Cache_2"/>
    <property type="match status" value="1"/>
</dbReference>
<feature type="domain" description="Single Cache" evidence="7">
    <location>
        <begin position="19"/>
        <end position="103"/>
    </location>
</feature>
<keyword evidence="5" id="KW-0472">Membrane</keyword>
<dbReference type="AlphaFoldDB" id="B5EE60"/>
<sequence>MKRMQKIIVMAIVTLLLGSTVTFAGEREKAMEMVKAAVAYYNANGLEKALDAFNDPKSQFGQGEQYIIAFTFDGTLVANAPKQNLVGQNLLEVPDSNGKKFRKEIVELAKANKSGWVDYVTQSPKTKAMEQKSTYVERAGELAIGCGIFKK</sequence>
<dbReference type="RefSeq" id="WP_012529206.1">
    <property type="nucleotide sequence ID" value="NC_011146.1"/>
</dbReference>
<evidence type="ECO:0000256" key="2">
    <source>
        <dbReference type="ARBA" id="ARBA00022475"/>
    </source>
</evidence>
<keyword evidence="2" id="KW-1003">Cell membrane</keyword>
<reference evidence="8 9" key="1">
    <citation type="submission" date="2008-07" db="EMBL/GenBank/DDBJ databases">
        <title>Complete sequence of Geobacter bemidjiensis BEM.</title>
        <authorList>
            <consortium name="US DOE Joint Genome Institute"/>
            <person name="Lucas S."/>
            <person name="Copeland A."/>
            <person name="Lapidus A."/>
            <person name="Glavina del Rio T."/>
            <person name="Dalin E."/>
            <person name="Tice H."/>
            <person name="Bruce D."/>
            <person name="Goodwin L."/>
            <person name="Pitluck S."/>
            <person name="Kiss H."/>
            <person name="Brettin T."/>
            <person name="Detter J.C."/>
            <person name="Han C."/>
            <person name="Kuske C.R."/>
            <person name="Schmutz J."/>
            <person name="Larimer F."/>
            <person name="Land M."/>
            <person name="Hauser L."/>
            <person name="Kyrpides N."/>
            <person name="Lykidis A."/>
            <person name="Lovley D."/>
            <person name="Richardson P."/>
        </authorList>
    </citation>
    <scope>NUCLEOTIDE SEQUENCE [LARGE SCALE GENOMIC DNA]</scope>
    <source>
        <strain evidence="9">ATCC BAA-1014 / DSM 16622 / JCM 12645 / Bem</strain>
    </source>
</reference>
<gene>
    <name evidence="8" type="ordered locus">Gbem_0772</name>
</gene>
<feature type="chain" id="PRO_5002832500" description="Single Cache domain-containing protein" evidence="6">
    <location>
        <begin position="25"/>
        <end position="151"/>
    </location>
</feature>
<dbReference type="eggNOG" id="COG4564">
    <property type="taxonomic scope" value="Bacteria"/>
</dbReference>
<evidence type="ECO:0000256" key="6">
    <source>
        <dbReference type="SAM" id="SignalP"/>
    </source>
</evidence>
<reference evidence="8 9" key="2">
    <citation type="journal article" date="2010" name="BMC Genomics">
        <title>The genome of Geobacter bemidjiensis, exemplar for the subsurface clade of Geobacter species that predominate in Fe(III)-reducing subsurface environments.</title>
        <authorList>
            <person name="Aklujkar M."/>
            <person name="Young N.D."/>
            <person name="Holmes D."/>
            <person name="Chavan M."/>
            <person name="Risso C."/>
            <person name="Kiss H.E."/>
            <person name="Han C.S."/>
            <person name="Land M.L."/>
            <person name="Lovley D.R."/>
        </authorList>
    </citation>
    <scope>NUCLEOTIDE SEQUENCE [LARGE SCALE GENOMIC DNA]</scope>
    <source>
        <strain evidence="9">ATCC BAA-1014 / DSM 16622 / JCM 12645 / Bem</strain>
    </source>
</reference>
<evidence type="ECO:0000259" key="7">
    <source>
        <dbReference type="SMART" id="SM01049"/>
    </source>
</evidence>
<dbReference type="HOGENOM" id="CLU_081845_3_0_7"/>
<dbReference type="STRING" id="404380.Gbem_0772"/>
<accession>B5EE60</accession>
<comment type="subcellular location">
    <subcellularLocation>
        <location evidence="1">Cell membrane</location>
        <topology evidence="1">Multi-pass membrane protein</topology>
    </subcellularLocation>
</comment>
<proteinExistence type="predicted"/>
<dbReference type="OrthoDB" id="9791237at2"/>
<evidence type="ECO:0000256" key="3">
    <source>
        <dbReference type="ARBA" id="ARBA00022692"/>
    </source>
</evidence>
<evidence type="ECO:0000256" key="4">
    <source>
        <dbReference type="ARBA" id="ARBA00022989"/>
    </source>
</evidence>
<dbReference type="InterPro" id="IPR033480">
    <property type="entry name" value="sCache_2"/>
</dbReference>
<evidence type="ECO:0000313" key="8">
    <source>
        <dbReference type="EMBL" id="ACH37798.1"/>
    </source>
</evidence>
<evidence type="ECO:0000313" key="9">
    <source>
        <dbReference type="Proteomes" id="UP000008825"/>
    </source>
</evidence>
<dbReference type="Gene3D" id="3.30.450.20">
    <property type="entry name" value="PAS domain"/>
    <property type="match status" value="1"/>
</dbReference>
<keyword evidence="3" id="KW-0812">Transmembrane</keyword>
<dbReference type="KEGG" id="gbm:Gbem_0772"/>
<dbReference type="Pfam" id="PF17200">
    <property type="entry name" value="sCache_2"/>
    <property type="match status" value="1"/>
</dbReference>
<name>B5EE60_CITBB</name>